<dbReference type="EMBL" id="JYDO01000100">
    <property type="protein sequence ID" value="KRZ71206.1"/>
    <property type="molecule type" value="Genomic_DNA"/>
</dbReference>
<dbReference type="Proteomes" id="UP000054843">
    <property type="component" value="Unassembled WGS sequence"/>
</dbReference>
<evidence type="ECO:0000313" key="2">
    <source>
        <dbReference type="Proteomes" id="UP000054843"/>
    </source>
</evidence>
<keyword evidence="2" id="KW-1185">Reference proteome</keyword>
<organism evidence="1 2">
    <name type="scientific">Trichinella papuae</name>
    <dbReference type="NCBI Taxonomy" id="268474"/>
    <lineage>
        <taxon>Eukaryota</taxon>
        <taxon>Metazoa</taxon>
        <taxon>Ecdysozoa</taxon>
        <taxon>Nematoda</taxon>
        <taxon>Enoplea</taxon>
        <taxon>Dorylaimia</taxon>
        <taxon>Trichinellida</taxon>
        <taxon>Trichinellidae</taxon>
        <taxon>Trichinella</taxon>
    </lineage>
</organism>
<gene>
    <name evidence="1" type="ORF">T10_7571</name>
</gene>
<dbReference type="AlphaFoldDB" id="A0A0V1MHA4"/>
<accession>A0A0V1MHA4</accession>
<protein>
    <submittedName>
        <fullName evidence="1">Uncharacterized protein</fullName>
    </submittedName>
</protein>
<evidence type="ECO:0000313" key="1">
    <source>
        <dbReference type="EMBL" id="KRZ71206.1"/>
    </source>
</evidence>
<comment type="caution">
    <text evidence="1">The sequence shown here is derived from an EMBL/GenBank/DDBJ whole genome shotgun (WGS) entry which is preliminary data.</text>
</comment>
<reference evidence="1 2" key="1">
    <citation type="submission" date="2015-01" db="EMBL/GenBank/DDBJ databases">
        <title>Evolution of Trichinella species and genotypes.</title>
        <authorList>
            <person name="Korhonen P.K."/>
            <person name="Edoardo P."/>
            <person name="Giuseppe L.R."/>
            <person name="Gasser R.B."/>
        </authorList>
    </citation>
    <scope>NUCLEOTIDE SEQUENCE [LARGE SCALE GENOMIC DNA]</scope>
    <source>
        <strain evidence="1">ISS1980</strain>
    </source>
</reference>
<sequence>MQSKVKCNIILLSVKQLINASVNVKNHMSRTVQLVICEVLTILEGKNHNYGSFAQCIALILRILFSEGDKAKSPIYQS</sequence>
<name>A0A0V1MHA4_9BILA</name>
<proteinExistence type="predicted"/>